<feature type="transmembrane region" description="Helical" evidence="1">
    <location>
        <begin position="71"/>
        <end position="89"/>
    </location>
</feature>
<dbReference type="AlphaFoldDB" id="A0A4D6GSW3"/>
<dbReference type="RefSeq" id="WP_136361268.1">
    <property type="nucleotide sequence ID" value="NZ_VRYN01000005.1"/>
</dbReference>
<sequence>MTTAQHATAVPAGETPAAVCEYCQRPFPSATRLTLHKGTDHPQRIDDAERAAFQDAYLAEENDLRSFRLRALAVLVLVYFGFLIMYAILA</sequence>
<protein>
    <recommendedName>
        <fullName evidence="2">C2H2-type domain-containing protein</fullName>
    </recommendedName>
</protein>
<dbReference type="EMBL" id="VRYN01000005">
    <property type="protein sequence ID" value="TYO75516.1"/>
    <property type="molecule type" value="Genomic_DNA"/>
</dbReference>
<keyword evidence="1" id="KW-1133">Transmembrane helix</keyword>
<evidence type="ECO:0000256" key="1">
    <source>
        <dbReference type="SAM" id="Phobius"/>
    </source>
</evidence>
<evidence type="ECO:0000259" key="2">
    <source>
        <dbReference type="PROSITE" id="PS00028"/>
    </source>
</evidence>
<dbReference type="InterPro" id="IPR013087">
    <property type="entry name" value="Znf_C2H2_type"/>
</dbReference>
<feature type="domain" description="C2H2-type" evidence="2">
    <location>
        <begin position="20"/>
        <end position="41"/>
    </location>
</feature>
<reference evidence="4 6" key="2">
    <citation type="submission" date="2019-07" db="EMBL/GenBank/DDBJ databases">
        <title>Genomic Encyclopedia of Archaeal and Bacterial Type Strains, Phase II (KMG-II): from individual species to whole genera.</title>
        <authorList>
            <person name="Goeker M."/>
        </authorList>
    </citation>
    <scope>NUCLEOTIDE SEQUENCE [LARGE SCALE GENOMIC DNA]</scope>
    <source>
        <strain evidence="4 6">DSM 3754</strain>
    </source>
</reference>
<evidence type="ECO:0000313" key="5">
    <source>
        <dbReference type="Proteomes" id="UP000296216"/>
    </source>
</evidence>
<dbReference type="GeneID" id="89342398"/>
<reference evidence="3" key="3">
    <citation type="journal article" name="MicrobiologyOpen">
        <title>Whole-genome comparison between the type strain of Halobacterium salinarum (DSM 3754(T)) and the laboratory strains R1 and NRC-1.</title>
        <authorList>
            <person name="Pfeiffer F."/>
            <person name="Losensky G."/>
            <person name="Marchfelder A."/>
            <person name="Habermann B."/>
            <person name="Dyall-Smith M."/>
        </authorList>
    </citation>
    <scope>NUCLEOTIDE SEQUENCE</scope>
    <source>
        <strain evidence="3">91-R6</strain>
    </source>
</reference>
<reference evidence="3 5" key="1">
    <citation type="journal article" date="2019" name="Microbiol. Resour. Announc.">
        <title>The Genome Sequence of the Halobacterium salinarum Type Strain Is Closely Related to That of Laboratory Strains NRC-1 and R1.</title>
        <authorList>
            <person name="Pfeiffer F."/>
            <person name="Marchfelder A."/>
            <person name="Habermann B."/>
            <person name="Dyall-Smith M.L."/>
        </authorList>
    </citation>
    <scope>NUCLEOTIDE SEQUENCE [LARGE SCALE GENOMIC DNA]</scope>
    <source>
        <strain evidence="3">91-R6</strain>
        <strain evidence="5">ATCC 33171 / DSM 3754 / JCM 8978 / NBRC 102687 / NCIMB 764 / 91-R6</strain>
    </source>
</reference>
<keyword evidence="1" id="KW-0812">Transmembrane</keyword>
<dbReference type="EMBL" id="CP038631">
    <property type="protein sequence ID" value="QCC44763.1"/>
    <property type="molecule type" value="Genomic_DNA"/>
</dbReference>
<accession>A0A4D6GSW3</accession>
<proteinExistence type="predicted"/>
<evidence type="ECO:0000313" key="6">
    <source>
        <dbReference type="Proteomes" id="UP000323075"/>
    </source>
</evidence>
<evidence type="ECO:0000313" key="3">
    <source>
        <dbReference type="EMBL" id="QCC44763.1"/>
    </source>
</evidence>
<name>A0A4D6GSW3_HALS9</name>
<organism evidence="3 5">
    <name type="scientific">Halobacterium salinarum (strain ATCC 33171 / DSM 3754 / JCM 8978 / NBRC 102687 / NCIMB 764 / 91-R6)</name>
    <dbReference type="NCBI Taxonomy" id="2597657"/>
    <lineage>
        <taxon>Archaea</taxon>
        <taxon>Methanobacteriati</taxon>
        <taxon>Methanobacteriota</taxon>
        <taxon>Stenosarchaea group</taxon>
        <taxon>Halobacteria</taxon>
        <taxon>Halobacteriales</taxon>
        <taxon>Halobacteriaceae</taxon>
        <taxon>Halobacterium</taxon>
    </lineage>
</organism>
<dbReference type="Proteomes" id="UP000323075">
    <property type="component" value="Unassembled WGS sequence"/>
</dbReference>
<dbReference type="PROSITE" id="PS00028">
    <property type="entry name" value="ZINC_FINGER_C2H2_1"/>
    <property type="match status" value="1"/>
</dbReference>
<gene>
    <name evidence="4" type="ORF">APQ99_02012</name>
    <name evidence="3" type="ORF">HBSAL_05450</name>
</gene>
<keyword evidence="1" id="KW-0472">Membrane</keyword>
<evidence type="ECO:0000313" key="4">
    <source>
        <dbReference type="EMBL" id="TYO75516.1"/>
    </source>
</evidence>
<dbReference type="Proteomes" id="UP000296216">
    <property type="component" value="Chromosome"/>
</dbReference>